<feature type="transmembrane region" description="Helical" evidence="3">
    <location>
        <begin position="38"/>
        <end position="57"/>
    </location>
</feature>
<evidence type="ECO:0000259" key="4">
    <source>
        <dbReference type="PROSITE" id="PS50887"/>
    </source>
</evidence>
<dbReference type="PANTHER" id="PTHR45138:SF9">
    <property type="entry name" value="DIGUANYLATE CYCLASE DGCM-RELATED"/>
    <property type="match status" value="1"/>
</dbReference>
<keyword evidence="3" id="KW-1133">Transmembrane helix</keyword>
<dbReference type="EMBL" id="CP043435">
    <property type="protein sequence ID" value="QEL45020.1"/>
    <property type="molecule type" value="Genomic_DNA"/>
</dbReference>
<feature type="transmembrane region" description="Helical" evidence="3">
    <location>
        <begin position="112"/>
        <end position="132"/>
    </location>
</feature>
<keyword evidence="3" id="KW-0472">Membrane</keyword>
<dbReference type="Gene3D" id="3.30.70.270">
    <property type="match status" value="1"/>
</dbReference>
<gene>
    <name evidence="5" type="ORF">CFVT_1076</name>
</gene>
<feature type="domain" description="GGDEF" evidence="4">
    <location>
        <begin position="210"/>
        <end position="338"/>
    </location>
</feature>
<reference evidence="5 6" key="1">
    <citation type="submission" date="2019-08" db="EMBL/GenBank/DDBJ databases">
        <title>Complete genomes of the Campylobacter fetus subsp. venerealis, Campylobacter lari subsp. concheus, Campylobacter sputorum bv. sputorum and Campylobacter volucris type strains.</title>
        <authorList>
            <person name="Miller W.G."/>
            <person name="Yee E."/>
        </authorList>
    </citation>
    <scope>NUCLEOTIDE SEQUENCE [LARGE SCALE GENOMIC DNA]</scope>
    <source>
        <strain evidence="5 6">NCTC 10354</strain>
    </source>
</reference>
<name>A0AAE6IYX4_CAMFE</name>
<dbReference type="Proteomes" id="UP000322035">
    <property type="component" value="Chromosome"/>
</dbReference>
<accession>A0AAE6IYX4</accession>
<dbReference type="SUPFAM" id="SSF55073">
    <property type="entry name" value="Nucleotide cyclase"/>
    <property type="match status" value="1"/>
</dbReference>
<feature type="transmembrane region" description="Helical" evidence="3">
    <location>
        <begin position="64"/>
        <end position="83"/>
    </location>
</feature>
<dbReference type="Pfam" id="PF00990">
    <property type="entry name" value="GGDEF"/>
    <property type="match status" value="1"/>
</dbReference>
<evidence type="ECO:0000313" key="5">
    <source>
        <dbReference type="EMBL" id="QEL45020.1"/>
    </source>
</evidence>
<dbReference type="CDD" id="cd01949">
    <property type="entry name" value="GGDEF"/>
    <property type="match status" value="1"/>
</dbReference>
<dbReference type="InterPro" id="IPR043128">
    <property type="entry name" value="Rev_trsase/Diguanyl_cyclase"/>
</dbReference>
<dbReference type="InterPro" id="IPR050469">
    <property type="entry name" value="Diguanylate_Cyclase"/>
</dbReference>
<evidence type="ECO:0000256" key="1">
    <source>
        <dbReference type="ARBA" id="ARBA00012528"/>
    </source>
</evidence>
<dbReference type="InterPro" id="IPR029787">
    <property type="entry name" value="Nucleotide_cyclase"/>
</dbReference>
<organism evidence="5 6">
    <name type="scientific">Campylobacter fetus subsp. venerealis NCTC 10354</name>
    <dbReference type="NCBI Taxonomy" id="983328"/>
    <lineage>
        <taxon>Bacteria</taxon>
        <taxon>Pseudomonadati</taxon>
        <taxon>Campylobacterota</taxon>
        <taxon>Epsilonproteobacteria</taxon>
        <taxon>Campylobacterales</taxon>
        <taxon>Campylobacteraceae</taxon>
        <taxon>Campylobacter</taxon>
        <taxon>Campylobacter fetus subsp. venerealis bv. venerealis</taxon>
    </lineage>
</organism>
<keyword evidence="3" id="KW-0812">Transmembrane</keyword>
<evidence type="ECO:0000313" key="6">
    <source>
        <dbReference type="Proteomes" id="UP000322035"/>
    </source>
</evidence>
<dbReference type="PROSITE" id="PS50887">
    <property type="entry name" value="GGDEF"/>
    <property type="match status" value="1"/>
</dbReference>
<dbReference type="EC" id="2.7.7.65" evidence="1"/>
<evidence type="ECO:0000256" key="3">
    <source>
        <dbReference type="SAM" id="Phobius"/>
    </source>
</evidence>
<dbReference type="NCBIfam" id="TIGR00254">
    <property type="entry name" value="GGDEF"/>
    <property type="match status" value="1"/>
</dbReference>
<dbReference type="SMART" id="SM00267">
    <property type="entry name" value="GGDEF"/>
    <property type="match status" value="1"/>
</dbReference>
<evidence type="ECO:0000256" key="2">
    <source>
        <dbReference type="ARBA" id="ARBA00034247"/>
    </source>
</evidence>
<comment type="catalytic activity">
    <reaction evidence="2">
        <text>2 GTP = 3',3'-c-di-GMP + 2 diphosphate</text>
        <dbReference type="Rhea" id="RHEA:24898"/>
        <dbReference type="ChEBI" id="CHEBI:33019"/>
        <dbReference type="ChEBI" id="CHEBI:37565"/>
        <dbReference type="ChEBI" id="CHEBI:58805"/>
        <dbReference type="EC" id="2.7.7.65"/>
    </reaction>
</comment>
<feature type="transmembrane region" description="Helical" evidence="3">
    <location>
        <begin position="144"/>
        <end position="164"/>
    </location>
</feature>
<dbReference type="GO" id="GO:0052621">
    <property type="term" value="F:diguanylate cyclase activity"/>
    <property type="evidence" value="ECO:0007669"/>
    <property type="project" value="UniProtKB-EC"/>
</dbReference>
<dbReference type="PANTHER" id="PTHR45138">
    <property type="entry name" value="REGULATORY COMPONENTS OF SENSORY TRANSDUCTION SYSTEM"/>
    <property type="match status" value="1"/>
</dbReference>
<feature type="transmembrane region" description="Helical" evidence="3">
    <location>
        <begin position="12"/>
        <end position="32"/>
    </location>
</feature>
<protein>
    <recommendedName>
        <fullName evidence="1">diguanylate cyclase</fullName>
        <ecNumber evidence="1">2.7.7.65</ecNumber>
    </recommendedName>
</protein>
<dbReference type="AlphaFoldDB" id="A0AAE6IYX4"/>
<proteinExistence type="predicted"/>
<sequence length="338" mass="38781">MNIKSDNLSTNLRTVLIMFLVASISYFISFISLKMYDLAIVSIVGVFTYIFCIKTVGKNELEKAFFIAHIQILFSSSISVLILGWGYGFQIILIALISIMYIDIFRNRLISYILVLSESIIYIALYLVHISNEGEQSVSYYQDYFYVANFIFLIVMLLIISKILKSTDIAYFYQLKDDNDKFKNASETDDLTGLINKRTLNLIIDNKRRSSMVISMCDIDNFKQINDQFGHNTGDLVLKTLSNIFLDHTNKTDIVCRWGGEEFVIVSFDISKNDFLTKIQKIKFQISETIIKEGNETFNFSVTFGVSEVGNDRNLLIKQADERLYKGKNSTKNCIVSK</sequence>
<dbReference type="InterPro" id="IPR000160">
    <property type="entry name" value="GGDEF_dom"/>
</dbReference>